<keyword evidence="2" id="KW-1185">Reference proteome</keyword>
<dbReference type="AlphaFoldDB" id="A0A9N9CNU1"/>
<comment type="caution">
    <text evidence="1">The sequence shown here is derived from an EMBL/GenBank/DDBJ whole genome shotgun (WGS) entry which is preliminary data.</text>
</comment>
<organism evidence="1 2">
    <name type="scientific">Diversispora eburnea</name>
    <dbReference type="NCBI Taxonomy" id="1213867"/>
    <lineage>
        <taxon>Eukaryota</taxon>
        <taxon>Fungi</taxon>
        <taxon>Fungi incertae sedis</taxon>
        <taxon>Mucoromycota</taxon>
        <taxon>Glomeromycotina</taxon>
        <taxon>Glomeromycetes</taxon>
        <taxon>Diversisporales</taxon>
        <taxon>Diversisporaceae</taxon>
        <taxon>Diversispora</taxon>
    </lineage>
</organism>
<protein>
    <submittedName>
        <fullName evidence="1">4616_t:CDS:1</fullName>
    </submittedName>
</protein>
<evidence type="ECO:0000313" key="2">
    <source>
        <dbReference type="Proteomes" id="UP000789706"/>
    </source>
</evidence>
<accession>A0A9N9CNU1</accession>
<dbReference type="OrthoDB" id="2335824at2759"/>
<gene>
    <name evidence="1" type="ORF">DEBURN_LOCUS9942</name>
</gene>
<reference evidence="1" key="1">
    <citation type="submission" date="2021-06" db="EMBL/GenBank/DDBJ databases">
        <authorList>
            <person name="Kallberg Y."/>
            <person name="Tangrot J."/>
            <person name="Rosling A."/>
        </authorList>
    </citation>
    <scope>NUCLEOTIDE SEQUENCE</scope>
    <source>
        <strain evidence="1">AZ414A</strain>
    </source>
</reference>
<dbReference type="EMBL" id="CAJVPK010002302">
    <property type="protein sequence ID" value="CAG8610235.1"/>
    <property type="molecule type" value="Genomic_DNA"/>
</dbReference>
<dbReference type="Proteomes" id="UP000789706">
    <property type="component" value="Unassembled WGS sequence"/>
</dbReference>
<proteinExistence type="predicted"/>
<feature type="non-terminal residue" evidence="1">
    <location>
        <position position="50"/>
    </location>
</feature>
<sequence>MNRKTIRCAAQGHTGSSLSVTKKYLVIVNDLNKVQVLQDKQYNWVITAEA</sequence>
<evidence type="ECO:0000313" key="1">
    <source>
        <dbReference type="EMBL" id="CAG8610235.1"/>
    </source>
</evidence>
<name>A0A9N9CNU1_9GLOM</name>